<dbReference type="PANTHER" id="PTHR48108">
    <property type="entry name" value="CBS DOMAIN-CONTAINING PROTEIN CBSX2, CHLOROPLASTIC"/>
    <property type="match status" value="1"/>
</dbReference>
<dbReference type="AlphaFoldDB" id="A0AAX4NZY0"/>
<dbReference type="InterPro" id="IPR051462">
    <property type="entry name" value="CBS_domain-containing"/>
</dbReference>
<dbReference type="PROSITE" id="PS51371">
    <property type="entry name" value="CBS"/>
    <property type="match status" value="2"/>
</dbReference>
<evidence type="ECO:0000256" key="2">
    <source>
        <dbReference type="PROSITE-ProRule" id="PRU00703"/>
    </source>
</evidence>
<evidence type="ECO:0000259" key="3">
    <source>
        <dbReference type="PROSITE" id="PS51371"/>
    </source>
</evidence>
<dbReference type="InterPro" id="IPR000644">
    <property type="entry name" value="CBS_dom"/>
</dbReference>
<dbReference type="InterPro" id="IPR046342">
    <property type="entry name" value="CBS_dom_sf"/>
</dbReference>
<name>A0AAX4NZY0_9CHLO</name>
<dbReference type="SUPFAM" id="SSF54631">
    <property type="entry name" value="CBS-domain pair"/>
    <property type="match status" value="1"/>
</dbReference>
<dbReference type="Proteomes" id="UP001472866">
    <property type="component" value="Chromosome 01"/>
</dbReference>
<dbReference type="EMBL" id="CP151501">
    <property type="protein sequence ID" value="WZN59388.1"/>
    <property type="molecule type" value="Genomic_DNA"/>
</dbReference>
<feature type="domain" description="CBS" evidence="3">
    <location>
        <begin position="171"/>
        <end position="226"/>
    </location>
</feature>
<keyword evidence="5" id="KW-1185">Reference proteome</keyword>
<dbReference type="SMART" id="SM00116">
    <property type="entry name" value="CBS"/>
    <property type="match status" value="2"/>
</dbReference>
<evidence type="ECO:0000313" key="5">
    <source>
        <dbReference type="Proteomes" id="UP001472866"/>
    </source>
</evidence>
<evidence type="ECO:0000256" key="1">
    <source>
        <dbReference type="ARBA" id="ARBA00022737"/>
    </source>
</evidence>
<evidence type="ECO:0000313" key="4">
    <source>
        <dbReference type="EMBL" id="WZN59388.1"/>
    </source>
</evidence>
<protein>
    <submittedName>
        <fullName evidence="4">CBS domain-containing protein</fullName>
    </submittedName>
</protein>
<gene>
    <name evidence="4" type="ORF">HKI87_01g09140</name>
</gene>
<dbReference type="PANTHER" id="PTHR48108:SF26">
    <property type="entry name" value="CBS DOMAIN-CONTAINING PROTEIN DDB_G0289609"/>
    <property type="match status" value="1"/>
</dbReference>
<feature type="domain" description="CBS" evidence="3">
    <location>
        <begin position="84"/>
        <end position="143"/>
    </location>
</feature>
<dbReference type="Pfam" id="PF00571">
    <property type="entry name" value="CBS"/>
    <property type="match status" value="2"/>
</dbReference>
<proteinExistence type="predicted"/>
<reference evidence="4 5" key="1">
    <citation type="submission" date="2024-03" db="EMBL/GenBank/DDBJ databases">
        <title>Complete genome sequence of the green alga Chloropicon roscoffensis RCC1871.</title>
        <authorList>
            <person name="Lemieux C."/>
            <person name="Pombert J.-F."/>
            <person name="Otis C."/>
            <person name="Turmel M."/>
        </authorList>
    </citation>
    <scope>NUCLEOTIDE SEQUENCE [LARGE SCALE GENOMIC DNA]</scope>
    <source>
        <strain evidence="4 5">RCC1871</strain>
    </source>
</reference>
<sequence>MRTATILRAKASTGKCSATTTAKRGGVGSSATGSSIWAGRRGAPLRSDFAARGVAAGKDGFPLEEDFPRKRRQVAPLLYVRQVMTQASDVMCLSSDGSLRDALELFLEKRVSGAPVIDGKGKLVGVLSMTDIIWVETTEAMDALPFQSEQADTGVGVDVDLMLKVSTRDRMSRNVVSIKPGDLLDKAAALMIERSINRLPVVNPAGEVVGIITRLDIMRCLAAVWL</sequence>
<organism evidence="4 5">
    <name type="scientific">Chloropicon roscoffensis</name>
    <dbReference type="NCBI Taxonomy" id="1461544"/>
    <lineage>
        <taxon>Eukaryota</taxon>
        <taxon>Viridiplantae</taxon>
        <taxon>Chlorophyta</taxon>
        <taxon>Chloropicophyceae</taxon>
        <taxon>Chloropicales</taxon>
        <taxon>Chloropicaceae</taxon>
        <taxon>Chloropicon</taxon>
    </lineage>
</organism>
<accession>A0AAX4NZY0</accession>
<keyword evidence="2" id="KW-0129">CBS domain</keyword>
<dbReference type="Gene3D" id="3.10.580.10">
    <property type="entry name" value="CBS-domain"/>
    <property type="match status" value="1"/>
</dbReference>
<keyword evidence="1" id="KW-0677">Repeat</keyword>